<dbReference type="Pfam" id="PF01431">
    <property type="entry name" value="Peptidase_M13"/>
    <property type="match status" value="1"/>
</dbReference>
<evidence type="ECO:0000256" key="6">
    <source>
        <dbReference type="ARBA" id="ARBA00022833"/>
    </source>
</evidence>
<keyword evidence="3" id="KW-0645">Protease</keyword>
<comment type="similarity">
    <text evidence="2">Belongs to the peptidase M13 family.</text>
</comment>
<dbReference type="PANTHER" id="PTHR11733">
    <property type="entry name" value="ZINC METALLOPROTEASE FAMILY M13 NEPRILYSIN-RELATED"/>
    <property type="match status" value="1"/>
</dbReference>
<evidence type="ECO:0000256" key="5">
    <source>
        <dbReference type="ARBA" id="ARBA00022801"/>
    </source>
</evidence>
<dbReference type="GO" id="GO:0046872">
    <property type="term" value="F:metal ion binding"/>
    <property type="evidence" value="ECO:0007669"/>
    <property type="project" value="UniProtKB-KW"/>
</dbReference>
<dbReference type="PRINTS" id="PR00786">
    <property type="entry name" value="NEPRILYSIN"/>
</dbReference>
<feature type="domain" description="Peptidase M13 N-terminal" evidence="9">
    <location>
        <begin position="14"/>
        <end position="393"/>
    </location>
</feature>
<dbReference type="InterPro" id="IPR042089">
    <property type="entry name" value="Peptidase_M13_dom_2"/>
</dbReference>
<evidence type="ECO:0000256" key="2">
    <source>
        <dbReference type="ARBA" id="ARBA00007357"/>
    </source>
</evidence>
<dbReference type="InterPro" id="IPR024079">
    <property type="entry name" value="MetalloPept_cat_dom_sf"/>
</dbReference>
<evidence type="ECO:0000313" key="10">
    <source>
        <dbReference type="EMBL" id="QLL78619.1"/>
    </source>
</evidence>
<name>A0A7H9EMR6_9LACO</name>
<keyword evidence="5" id="KW-0378">Hydrolase</keyword>
<organism evidence="10 11">
    <name type="scientific">Ligilactobacillus saerimneri</name>
    <dbReference type="NCBI Taxonomy" id="228229"/>
    <lineage>
        <taxon>Bacteria</taxon>
        <taxon>Bacillati</taxon>
        <taxon>Bacillota</taxon>
        <taxon>Bacilli</taxon>
        <taxon>Lactobacillales</taxon>
        <taxon>Lactobacillaceae</taxon>
        <taxon>Ligilactobacillus</taxon>
    </lineage>
</organism>
<dbReference type="PANTHER" id="PTHR11733:SF167">
    <property type="entry name" value="FI17812P1-RELATED"/>
    <property type="match status" value="1"/>
</dbReference>
<dbReference type="GO" id="GO:0004222">
    <property type="term" value="F:metalloendopeptidase activity"/>
    <property type="evidence" value="ECO:0007669"/>
    <property type="project" value="InterPro"/>
</dbReference>
<protein>
    <submittedName>
        <fullName evidence="10">M13 family peptidase</fullName>
    </submittedName>
</protein>
<dbReference type="SUPFAM" id="SSF55486">
    <property type="entry name" value="Metalloproteases ('zincins'), catalytic domain"/>
    <property type="match status" value="1"/>
</dbReference>
<dbReference type="PROSITE" id="PS51885">
    <property type="entry name" value="NEPRILYSIN"/>
    <property type="match status" value="1"/>
</dbReference>
<comment type="cofactor">
    <cofactor evidence="1">
        <name>Zn(2+)</name>
        <dbReference type="ChEBI" id="CHEBI:29105"/>
    </cofactor>
</comment>
<evidence type="ECO:0000256" key="1">
    <source>
        <dbReference type="ARBA" id="ARBA00001947"/>
    </source>
</evidence>
<dbReference type="Pfam" id="PF05649">
    <property type="entry name" value="Peptidase_M13_N"/>
    <property type="match status" value="1"/>
</dbReference>
<evidence type="ECO:0000256" key="7">
    <source>
        <dbReference type="ARBA" id="ARBA00023049"/>
    </source>
</evidence>
<keyword evidence="7" id="KW-0482">Metalloprotease</keyword>
<dbReference type="Proteomes" id="UP000510886">
    <property type="component" value="Chromosome"/>
</dbReference>
<dbReference type="KEGG" id="lsw:GTO87_08495"/>
<dbReference type="Gene3D" id="3.40.390.10">
    <property type="entry name" value="Collagenase (Catalytic Domain)"/>
    <property type="match status" value="1"/>
</dbReference>
<evidence type="ECO:0000259" key="9">
    <source>
        <dbReference type="Pfam" id="PF05649"/>
    </source>
</evidence>
<dbReference type="GO" id="GO:0005886">
    <property type="term" value="C:plasma membrane"/>
    <property type="evidence" value="ECO:0007669"/>
    <property type="project" value="TreeGrafter"/>
</dbReference>
<accession>A0A7H9EMR6</accession>
<proteinExistence type="inferred from homology"/>
<dbReference type="Gene3D" id="1.10.1380.10">
    <property type="entry name" value="Neutral endopeptidase , domain2"/>
    <property type="match status" value="1"/>
</dbReference>
<dbReference type="CDD" id="cd08662">
    <property type="entry name" value="M13"/>
    <property type="match status" value="1"/>
</dbReference>
<dbReference type="EMBL" id="CP047418">
    <property type="protein sequence ID" value="QLL78619.1"/>
    <property type="molecule type" value="Genomic_DNA"/>
</dbReference>
<dbReference type="GO" id="GO:0016485">
    <property type="term" value="P:protein processing"/>
    <property type="evidence" value="ECO:0007669"/>
    <property type="project" value="TreeGrafter"/>
</dbReference>
<keyword evidence="4" id="KW-0479">Metal-binding</keyword>
<feature type="domain" description="Peptidase M13 C-terminal" evidence="8">
    <location>
        <begin position="447"/>
        <end position="636"/>
    </location>
</feature>
<dbReference type="AlphaFoldDB" id="A0A7H9EMR6"/>
<keyword evidence="6" id="KW-0862">Zinc</keyword>
<evidence type="ECO:0000256" key="4">
    <source>
        <dbReference type="ARBA" id="ARBA00022723"/>
    </source>
</evidence>
<dbReference type="RefSeq" id="WP_180848792.1">
    <property type="nucleotide sequence ID" value="NZ_CP047418.1"/>
</dbReference>
<evidence type="ECO:0000259" key="8">
    <source>
        <dbReference type="Pfam" id="PF01431"/>
    </source>
</evidence>
<evidence type="ECO:0000313" key="11">
    <source>
        <dbReference type="Proteomes" id="UP000510886"/>
    </source>
</evidence>
<dbReference type="InterPro" id="IPR018497">
    <property type="entry name" value="Peptidase_M13_C"/>
</dbReference>
<gene>
    <name evidence="10" type="ORF">GTO87_08495</name>
</gene>
<reference evidence="10 11" key="1">
    <citation type="submission" date="2020-01" db="EMBL/GenBank/DDBJ databases">
        <title>Complete and circular genome sequences of six lactobacillus isolates from horses.</title>
        <authorList>
            <person name="Hassan H.M."/>
        </authorList>
    </citation>
    <scope>NUCLEOTIDE SEQUENCE [LARGE SCALE GENOMIC DNA]</scope>
    <source>
        <strain evidence="10 11">1A</strain>
    </source>
</reference>
<dbReference type="InterPro" id="IPR008753">
    <property type="entry name" value="Peptidase_M13_N"/>
</dbReference>
<evidence type="ECO:0000256" key="3">
    <source>
        <dbReference type="ARBA" id="ARBA00022670"/>
    </source>
</evidence>
<sequence length="640" mass="72187">MTNKQYPINEALLKDDLYQAVNGEWLQHAVIPADKPTTGGFADLADNIEKTLMADFQAMLDGKDIPDDPYLQEFIKYYRKAANFDEREALGFAPAQKFLDRILDLKDLQDWQEALPELTMSGYPTPFPMSVDPDMKDTAHYALYAEAPHLILPDKTYYTDEKKDQADQLLVIYQNMVRKLFSLAGYSADFAEDHLQRALAFDAALAPHEKDSTERADYTKMYNKYTPAEFAQTSSAIDLVAYAQRLVGTTVDQVIVTEPNYYAALNQLVTPATFAQIQSWIVVKMLIAMAPYLTDEMRVTSGEYGRALSGSKEAKKPQKAAYYLATNQFDQVVGLYYGHKYFGPQAKADVHHMVEKMVAVYKQRLENNDWLSAATRKQAVVKLNTLGINVGYPDELDPLYTKFSVDESASLLDNDHEFTKIILKDHYGRLTKPVDRTRWGMPAHMVNAYYNPSFNIIVFPAAILQAPFYSLDQPASANYGGIGAVIAHEISHAFDNNGAKFDEYGNMNNWWTDADLKHFQELAEKMIKQFDGLTTPAGKVNGKLVVSENIADAGGLSCALQAAKEDGSADLRAFFINWARIWCMKSSLERQKLLLAIDVHSPHELRANIQVKNLDDFYQTFNVQPGDGMYLPASERVNIW</sequence>
<dbReference type="InterPro" id="IPR000718">
    <property type="entry name" value="Peptidase_M13"/>
</dbReference>